<keyword evidence="2" id="KW-0496">Mitochondrion</keyword>
<proteinExistence type="predicted"/>
<accession>A0A0G4J243</accession>
<evidence type="ECO:0000313" key="1">
    <source>
        <dbReference type="EMBL" id="CEP01434.1"/>
    </source>
</evidence>
<dbReference type="Proteomes" id="UP000039324">
    <property type="component" value="Unassembled WGS sequence"/>
</dbReference>
<dbReference type="OMA" id="RANEFDN"/>
<evidence type="ECO:0000313" key="3">
    <source>
        <dbReference type="Proteomes" id="UP000039324"/>
    </source>
</evidence>
<reference evidence="2 4" key="2">
    <citation type="submission" date="2018-03" db="EMBL/GenBank/DDBJ databases">
        <authorList>
            <person name="Fogelqvist J."/>
        </authorList>
    </citation>
    <scope>NUCLEOTIDE SEQUENCE [LARGE SCALE GENOMIC DNA]</scope>
</reference>
<organism evidence="1 3">
    <name type="scientific">Plasmodiophora brassicae</name>
    <name type="common">Clubroot disease agent</name>
    <dbReference type="NCBI Taxonomy" id="37360"/>
    <lineage>
        <taxon>Eukaryota</taxon>
        <taxon>Sar</taxon>
        <taxon>Rhizaria</taxon>
        <taxon>Endomyxa</taxon>
        <taxon>Phytomyxea</taxon>
        <taxon>Plasmodiophorida</taxon>
        <taxon>Plasmodiophoridae</taxon>
        <taxon>Plasmodiophora</taxon>
    </lineage>
</organism>
<dbReference type="EMBL" id="OVEO01000017">
    <property type="protein sequence ID" value="SPR01447.1"/>
    <property type="molecule type" value="Genomic_DNA"/>
</dbReference>
<evidence type="ECO:0000313" key="2">
    <source>
        <dbReference type="EMBL" id="SPR01447.1"/>
    </source>
</evidence>
<name>A0A0G4J243_PLABS</name>
<keyword evidence="3" id="KW-1185">Reference proteome</keyword>
<evidence type="ECO:0000313" key="4">
    <source>
        <dbReference type="Proteomes" id="UP000290189"/>
    </source>
</evidence>
<gene>
    <name evidence="1" type="ORF">PBRA_002040</name>
    <name evidence="2" type="ORF">PLBR_LOCUS8662</name>
</gene>
<reference evidence="1 3" key="1">
    <citation type="submission" date="2015-02" db="EMBL/GenBank/DDBJ databases">
        <authorList>
            <person name="Chooi Y.-H."/>
        </authorList>
    </citation>
    <scope>NUCLEOTIDE SEQUENCE [LARGE SCALE GENOMIC DNA]</scope>
    <source>
        <strain evidence="1">E3</strain>
    </source>
</reference>
<protein>
    <recommendedName>
        <fullName evidence="5">RNA ligase domain-containing protein</fullName>
    </recommendedName>
</protein>
<geneLocation type="mitochondrion" evidence="2"/>
<dbReference type="EMBL" id="CDSF01000112">
    <property type="protein sequence ID" value="CEP01434.1"/>
    <property type="molecule type" value="Genomic_DNA"/>
</dbReference>
<dbReference type="OrthoDB" id="2118500at2759"/>
<sequence>MSSKNDLAWPETEHFVAEVCQQLDVAFALGGAAAAQNLLTDAVVIAAEKIDGTNFGIGQDGALFGRRFRIEPHRETYQKVPLNIVSAINSSDVLAHLRDAVGDVGVPDPIDFRLYGELGCNQMYSYKDKGFVNAWHCFGAVLRLANADDHQQWKDALREARFWFQDAPGRADVIVVISCPAFVEVLSACNVPHARIAFEGTLIDLVAHRRDWMMSGDGEGLVVSLLWPGRHSGQARILKWKMGHEPAAPSAIFALQTTVAMLDRYPADVSLFLTTLQDVMHNGAPDTVTYSRRIRKAKLARANEFDNAMASAATKLDSPDAYFAKGRAGLLEYIRCVADEVLLDHPHAPADKVQSYVSKRIGKLYGKWLKSSNQQ</sequence>
<dbReference type="AlphaFoldDB" id="A0A0G4J243"/>
<dbReference type="Proteomes" id="UP000290189">
    <property type="component" value="Unassembled WGS sequence"/>
</dbReference>
<evidence type="ECO:0008006" key="5">
    <source>
        <dbReference type="Google" id="ProtNLM"/>
    </source>
</evidence>